<keyword evidence="3" id="KW-1185">Reference proteome</keyword>
<protein>
    <recommendedName>
        <fullName evidence="4">DNA primase</fullName>
    </recommendedName>
</protein>
<organism evidence="2 3">
    <name type="scientific">Pricia antarctica</name>
    <dbReference type="NCBI Taxonomy" id="641691"/>
    <lineage>
        <taxon>Bacteria</taxon>
        <taxon>Pseudomonadati</taxon>
        <taxon>Bacteroidota</taxon>
        <taxon>Flavobacteriia</taxon>
        <taxon>Flavobacteriales</taxon>
        <taxon>Flavobacteriaceae</taxon>
        <taxon>Pricia</taxon>
    </lineage>
</organism>
<evidence type="ECO:0000256" key="1">
    <source>
        <dbReference type="SAM" id="MobiDB-lite"/>
    </source>
</evidence>
<proteinExistence type="predicted"/>
<accession>A0A1G7BPF5</accession>
<feature type="compositionally biased region" description="Acidic residues" evidence="1">
    <location>
        <begin position="93"/>
        <end position="117"/>
    </location>
</feature>
<gene>
    <name evidence="2" type="ORF">SAMN05421636_104212</name>
</gene>
<name>A0A1G7BPF5_9FLAO</name>
<dbReference type="STRING" id="641691.SAMN05421636_104212"/>
<evidence type="ECO:0000313" key="3">
    <source>
        <dbReference type="Proteomes" id="UP000199109"/>
    </source>
</evidence>
<feature type="region of interest" description="Disordered" evidence="1">
    <location>
        <begin position="87"/>
        <end position="117"/>
    </location>
</feature>
<dbReference type="AlphaFoldDB" id="A0A1G7BPF5"/>
<reference evidence="2 3" key="1">
    <citation type="submission" date="2016-10" db="EMBL/GenBank/DDBJ databases">
        <authorList>
            <person name="de Groot N.N."/>
        </authorList>
    </citation>
    <scope>NUCLEOTIDE SEQUENCE [LARGE SCALE GENOMIC DNA]</scope>
    <source>
        <strain evidence="2 3">DSM 23421</strain>
    </source>
</reference>
<dbReference type="EMBL" id="FNAO01000004">
    <property type="protein sequence ID" value="SDE28045.1"/>
    <property type="molecule type" value="Genomic_DNA"/>
</dbReference>
<evidence type="ECO:0008006" key="4">
    <source>
        <dbReference type="Google" id="ProtNLM"/>
    </source>
</evidence>
<sequence length="117" mass="13536">MQTEILPTMLRKIVDYKKLSHDLAALLIESYPDGYGDEDIIVFKNLQGAYVEAVEIKTEDTIYLVKISKSLADFISNFDDTIEKELEERPEPVLEEADSPEFELDSEMDYDFEDDMD</sequence>
<dbReference type="Proteomes" id="UP000199109">
    <property type="component" value="Unassembled WGS sequence"/>
</dbReference>
<evidence type="ECO:0000313" key="2">
    <source>
        <dbReference type="EMBL" id="SDE28045.1"/>
    </source>
</evidence>